<feature type="signal peptide" evidence="1">
    <location>
        <begin position="1"/>
        <end position="15"/>
    </location>
</feature>
<dbReference type="OMA" id="ENKRITH"/>
<dbReference type="Proteomes" id="UP000002899">
    <property type="component" value="Chromosome III"/>
</dbReference>
<gene>
    <name evidence="2" type="ORF">BMR1_03g01685</name>
</gene>
<evidence type="ECO:0000256" key="1">
    <source>
        <dbReference type="SAM" id="SignalP"/>
    </source>
</evidence>
<feature type="chain" id="PRO_5012362099" evidence="1">
    <location>
        <begin position="16"/>
        <end position="227"/>
    </location>
</feature>
<keyword evidence="3" id="KW-1185">Reference proteome</keyword>
<protein>
    <submittedName>
        <fullName evidence="2">BmGPI14, Conserved protein (Piroplasmida)</fullName>
    </submittedName>
</protein>
<evidence type="ECO:0000313" key="3">
    <source>
        <dbReference type="Proteomes" id="UP000002899"/>
    </source>
</evidence>
<reference evidence="2 3" key="3">
    <citation type="journal article" date="2016" name="Sci. Rep.">
        <title>Genome-wide diversity and gene expression profiling of Babesia microti isolates identify polymorphic genes that mediate host-pathogen interactions.</title>
        <authorList>
            <person name="Silva J.C."/>
            <person name="Cornillot E."/>
            <person name="McCracken C."/>
            <person name="Usmani-Brown S."/>
            <person name="Dwivedi A."/>
            <person name="Ifeonu O.O."/>
            <person name="Crabtree J."/>
            <person name="Gotia H.T."/>
            <person name="Virji A.Z."/>
            <person name="Reynes C."/>
            <person name="Colinge J."/>
            <person name="Kumar V."/>
            <person name="Lawres L."/>
            <person name="Pazzi J.E."/>
            <person name="Pablo J.V."/>
            <person name="Hung C."/>
            <person name="Brancato J."/>
            <person name="Kumari P."/>
            <person name="Orvis J."/>
            <person name="Tretina K."/>
            <person name="Chibucos M."/>
            <person name="Ott S."/>
            <person name="Sadzewicz L."/>
            <person name="Sengamalay N."/>
            <person name="Shetty A.C."/>
            <person name="Su Q."/>
            <person name="Tallon L."/>
            <person name="Fraser C.M."/>
            <person name="Frutos R."/>
            <person name="Molina D.M."/>
            <person name="Krause P.J."/>
            <person name="Ben Mamoun C."/>
        </authorList>
    </citation>
    <scope>NUCLEOTIDE SEQUENCE [LARGE SCALE GENOMIC DNA]</scope>
    <source>
        <strain evidence="2 3">RI</strain>
    </source>
</reference>
<dbReference type="EMBL" id="LN871598">
    <property type="protein sequence ID" value="CTQ40936.1"/>
    <property type="molecule type" value="Genomic_DNA"/>
</dbReference>
<dbReference type="KEGG" id="bmic:BMR1_03g01685"/>
<dbReference type="VEuPathDB" id="PiroplasmaDB:BMR1_03g01685"/>
<keyword evidence="1" id="KW-0732">Signal</keyword>
<reference evidence="2 3" key="1">
    <citation type="journal article" date="2012" name="Nucleic Acids Res.">
        <title>Sequencing of the smallest Apicomplexan genome from the human pathogen Babesia microti.</title>
        <authorList>
            <person name="Cornillot E."/>
            <person name="Hadj-Kaddour K."/>
            <person name="Dassouli A."/>
            <person name="Noel B."/>
            <person name="Ranwez V."/>
            <person name="Vacherie B."/>
            <person name="Augagneur Y."/>
            <person name="Bres V."/>
            <person name="Duclos A."/>
            <person name="Randazzo S."/>
            <person name="Carcy B."/>
            <person name="Debierre-Grockiego F."/>
            <person name="Delbecq S."/>
            <person name="Moubri-Menage K."/>
            <person name="Shams-Eldin H."/>
            <person name="Usmani-Brown S."/>
            <person name="Bringaud F."/>
            <person name="Wincker P."/>
            <person name="Vivares C.P."/>
            <person name="Schwarz R.T."/>
            <person name="Schetters T.P."/>
            <person name="Krause P.J."/>
            <person name="Gorenflot A."/>
            <person name="Berry V."/>
            <person name="Barbe V."/>
            <person name="Ben Mamoun C."/>
        </authorList>
    </citation>
    <scope>NUCLEOTIDE SEQUENCE [LARGE SCALE GENOMIC DNA]</scope>
    <source>
        <strain evidence="2 3">RI</strain>
    </source>
</reference>
<dbReference type="OrthoDB" id="365045at2759"/>
<name>A0A0K3ATR5_BABMR</name>
<dbReference type="AlphaFoldDB" id="A0A0K3ATR5"/>
<sequence length="227" mass="25908">MIILFLSLLVKTALGSGIFERNFPNRFACVNDIYKIASKNYTIKPQDLPNVPLNVTRVSYDMETLQNTAIERELSEILLKLRDESKNLEVGLTYPYQYQRFLDALAKDYVYVTSELTQLHLLKTLTYDSSVYRLFASNSYNHFNGKTTEIAKFNLCSAIVYANVANIISDRVDKVYKSINKTKSRVQINLINLPTLKKDGLISKYIDSAGIYSISTIGFGILFYLSF</sequence>
<reference evidence="2 3" key="2">
    <citation type="journal article" date="2013" name="PLoS ONE">
        <title>Whole genome mapping and re-organization of the nuclear and mitochondrial genomes of Babesia microti isolates.</title>
        <authorList>
            <person name="Cornillot E."/>
            <person name="Dassouli A."/>
            <person name="Garg A."/>
            <person name="Pachikara N."/>
            <person name="Randazzo S."/>
            <person name="Depoix D."/>
            <person name="Carcy B."/>
            <person name="Delbecq S."/>
            <person name="Frutos R."/>
            <person name="Silva J.C."/>
            <person name="Sutton R."/>
            <person name="Krause P.J."/>
            <person name="Mamoun C.B."/>
        </authorList>
    </citation>
    <scope>NUCLEOTIDE SEQUENCE [LARGE SCALE GENOMIC DNA]</scope>
    <source>
        <strain evidence="2 3">RI</strain>
    </source>
</reference>
<proteinExistence type="predicted"/>
<evidence type="ECO:0000313" key="2">
    <source>
        <dbReference type="EMBL" id="CTQ40936.1"/>
    </source>
</evidence>
<dbReference type="RefSeq" id="XP_012648947.1">
    <property type="nucleotide sequence ID" value="XM_012793493.1"/>
</dbReference>
<dbReference type="GeneID" id="24424972"/>
<organism evidence="2 3">
    <name type="scientific">Babesia microti (strain RI)</name>
    <dbReference type="NCBI Taxonomy" id="1133968"/>
    <lineage>
        <taxon>Eukaryota</taxon>
        <taxon>Sar</taxon>
        <taxon>Alveolata</taxon>
        <taxon>Apicomplexa</taxon>
        <taxon>Aconoidasida</taxon>
        <taxon>Piroplasmida</taxon>
        <taxon>Babesiidae</taxon>
        <taxon>Babesia</taxon>
    </lineage>
</organism>
<accession>A0A0K3ATR5</accession>